<evidence type="ECO:0000256" key="1">
    <source>
        <dbReference type="ARBA" id="ARBA00001966"/>
    </source>
</evidence>
<evidence type="ECO:0000256" key="5">
    <source>
        <dbReference type="ARBA" id="ARBA00023014"/>
    </source>
</evidence>
<name>A0A1W1HI58_9BACT</name>
<dbReference type="PROSITE" id="PS51918">
    <property type="entry name" value="RADICAL_SAM"/>
    <property type="match status" value="1"/>
</dbReference>
<dbReference type="RefSeq" id="WP_080801460.1">
    <property type="nucleotide sequence ID" value="NZ_LT828542.1"/>
</dbReference>
<evidence type="ECO:0000256" key="3">
    <source>
        <dbReference type="ARBA" id="ARBA00022723"/>
    </source>
</evidence>
<dbReference type="SFLD" id="SFLDG01095">
    <property type="entry name" value="Uncharacterised_Radical_SAM_Su"/>
    <property type="match status" value="1"/>
</dbReference>
<keyword evidence="5" id="KW-0411">Iron-sulfur</keyword>
<reference evidence="7 8" key="1">
    <citation type="submission" date="2017-03" db="EMBL/GenBank/DDBJ databases">
        <authorList>
            <person name="Afonso C.L."/>
            <person name="Miller P.J."/>
            <person name="Scott M.A."/>
            <person name="Spackman E."/>
            <person name="Goraichik I."/>
            <person name="Dimitrov K.M."/>
            <person name="Suarez D.L."/>
            <person name="Swayne D.E."/>
        </authorList>
    </citation>
    <scope>NUCLEOTIDE SEQUENCE [LARGE SCALE GENOMIC DNA]</scope>
    <source>
        <strain evidence="7">PRJEB14757</strain>
    </source>
</reference>
<dbReference type="EMBL" id="FWEV01000298">
    <property type="protein sequence ID" value="SLM32058.1"/>
    <property type="molecule type" value="Genomic_DNA"/>
</dbReference>
<keyword evidence="8" id="KW-1185">Reference proteome</keyword>
<dbReference type="SMART" id="SM00729">
    <property type="entry name" value="Elp3"/>
    <property type="match status" value="1"/>
</dbReference>
<organism evidence="7 8">
    <name type="scientific">Desulfamplus magnetovallimortis</name>
    <dbReference type="NCBI Taxonomy" id="1246637"/>
    <lineage>
        <taxon>Bacteria</taxon>
        <taxon>Pseudomonadati</taxon>
        <taxon>Thermodesulfobacteriota</taxon>
        <taxon>Desulfobacteria</taxon>
        <taxon>Desulfobacterales</taxon>
        <taxon>Desulfobacteraceae</taxon>
        <taxon>Desulfamplus</taxon>
    </lineage>
</organism>
<dbReference type="Pfam" id="PF04055">
    <property type="entry name" value="Radical_SAM"/>
    <property type="match status" value="1"/>
</dbReference>
<dbReference type="AlphaFoldDB" id="A0A1W1HI58"/>
<keyword evidence="2" id="KW-0949">S-adenosyl-L-methionine</keyword>
<evidence type="ECO:0000256" key="2">
    <source>
        <dbReference type="ARBA" id="ARBA00022691"/>
    </source>
</evidence>
<dbReference type="InterPro" id="IPR058240">
    <property type="entry name" value="rSAM_sf"/>
</dbReference>
<evidence type="ECO:0000313" key="7">
    <source>
        <dbReference type="EMBL" id="SLM32058.1"/>
    </source>
</evidence>
<dbReference type="GO" id="GO:0051536">
    <property type="term" value="F:iron-sulfur cluster binding"/>
    <property type="evidence" value="ECO:0007669"/>
    <property type="project" value="UniProtKB-KW"/>
</dbReference>
<keyword evidence="4" id="KW-0408">Iron</keyword>
<dbReference type="SUPFAM" id="SSF102114">
    <property type="entry name" value="Radical SAM enzymes"/>
    <property type="match status" value="1"/>
</dbReference>
<dbReference type="PANTHER" id="PTHR43409">
    <property type="entry name" value="ANAEROBIC MAGNESIUM-PROTOPORPHYRIN IX MONOMETHYL ESTER CYCLASE-RELATED"/>
    <property type="match status" value="1"/>
</dbReference>
<dbReference type="PANTHER" id="PTHR43409:SF4">
    <property type="entry name" value="RADICAL SAM SUPERFAMILY PROTEIN"/>
    <property type="match status" value="1"/>
</dbReference>
<dbReference type="Gene3D" id="3.20.20.70">
    <property type="entry name" value="Aldolase class I"/>
    <property type="match status" value="1"/>
</dbReference>
<gene>
    <name evidence="7" type="ORF">MTBBW1_550008</name>
</gene>
<proteinExistence type="predicted"/>
<dbReference type="SFLD" id="SFLDS00029">
    <property type="entry name" value="Radical_SAM"/>
    <property type="match status" value="1"/>
</dbReference>
<keyword evidence="3" id="KW-0479">Metal-binding</keyword>
<dbReference type="STRING" id="1246637.MTBBW1_550008"/>
<dbReference type="Proteomes" id="UP000191931">
    <property type="component" value="Unassembled WGS sequence"/>
</dbReference>
<dbReference type="InterPro" id="IPR006638">
    <property type="entry name" value="Elp3/MiaA/NifB-like_rSAM"/>
</dbReference>
<evidence type="ECO:0000256" key="4">
    <source>
        <dbReference type="ARBA" id="ARBA00023004"/>
    </source>
</evidence>
<evidence type="ECO:0000313" key="8">
    <source>
        <dbReference type="Proteomes" id="UP000191931"/>
    </source>
</evidence>
<dbReference type="InterPro" id="IPR007197">
    <property type="entry name" value="rSAM"/>
</dbReference>
<dbReference type="GO" id="GO:0046872">
    <property type="term" value="F:metal ion binding"/>
    <property type="evidence" value="ECO:0007669"/>
    <property type="project" value="UniProtKB-KW"/>
</dbReference>
<dbReference type="GO" id="GO:0003824">
    <property type="term" value="F:catalytic activity"/>
    <property type="evidence" value="ECO:0007669"/>
    <property type="project" value="InterPro"/>
</dbReference>
<dbReference type="InterPro" id="IPR051198">
    <property type="entry name" value="BchE-like"/>
</dbReference>
<protein>
    <submittedName>
        <fullName evidence="7">Putative oxygen-independent coproporphyrinogen III oxidase</fullName>
    </submittedName>
</protein>
<dbReference type="OrthoDB" id="5470216at2"/>
<comment type="cofactor">
    <cofactor evidence="1">
        <name>[4Fe-4S] cluster</name>
        <dbReference type="ChEBI" id="CHEBI:49883"/>
    </cofactor>
</comment>
<feature type="domain" description="Radical SAM core" evidence="6">
    <location>
        <begin position="9"/>
        <end position="241"/>
    </location>
</feature>
<accession>A0A1W1HI58</accession>
<dbReference type="InterPro" id="IPR013785">
    <property type="entry name" value="Aldolase_TIM"/>
</dbReference>
<evidence type="ECO:0000259" key="6">
    <source>
        <dbReference type="PROSITE" id="PS51918"/>
    </source>
</evidence>
<sequence length="289" mass="32265">MHYEGNIIRPPSEANSILLQVTVGCSHNKCAFCGAYRGERFTIKKDDIIFEDIDFAAKYCRNQSRLFICDGDALIIPQKRLVPILERISQRLPWVERVGLYANTKSIRMKSDSELAELRQLGVKIAYMGLETGDDVTLKKINKGADSARMIEMGKKIRKAGIKLSITVLLGLAGRERSDIHAAETGRVLSAIDPEFVGALSLMLIPGTPMHKDFENGNFELITPDEMLRELGTMIATTQLTSGLFHANHASNYLPIRAHLPRDREKTLALIASALEGKVRLKPEYMRAL</sequence>
<dbReference type="SFLD" id="SFLDG01082">
    <property type="entry name" value="B12-binding_domain_containing"/>
    <property type="match status" value="1"/>
</dbReference>
<dbReference type="CDD" id="cd01335">
    <property type="entry name" value="Radical_SAM"/>
    <property type="match status" value="1"/>
</dbReference>